<name>A0ABQ4GHZ1_9ACTN</name>
<comment type="caution">
    <text evidence="6">The sequence shown here is derived from an EMBL/GenBank/DDBJ whole genome shotgun (WGS) entry which is preliminary data.</text>
</comment>
<dbReference type="Proteomes" id="UP000660454">
    <property type="component" value="Unassembled WGS sequence"/>
</dbReference>
<dbReference type="InterPro" id="IPR009057">
    <property type="entry name" value="Homeodomain-like_sf"/>
</dbReference>
<sequence>MTTTAVPADELPLRERKKLRTRRALVDAALELFTERGFEATTLDDLCAAVEVSKRTFFRNFGSKEDVALTPAQDMWATFLDELERCEPGAGRPVIALAQDCLLVAVARMTDDGWARQVRLGERLAARIPSVGAYGLHFCERTTREALAILRRRFDLGGADDLRARLVLDMLIAAWHAALESWTSMPGEPGAADLAECLREAFAAIPGCLTLTAAPKDGPGAP</sequence>
<dbReference type="PANTHER" id="PTHR30055">
    <property type="entry name" value="HTH-TYPE TRANSCRIPTIONAL REGULATOR RUTR"/>
    <property type="match status" value="1"/>
</dbReference>
<feature type="DNA-binding region" description="H-T-H motif" evidence="4">
    <location>
        <begin position="42"/>
        <end position="61"/>
    </location>
</feature>
<dbReference type="EMBL" id="BOOF01000006">
    <property type="protein sequence ID" value="GIH61033.1"/>
    <property type="molecule type" value="Genomic_DNA"/>
</dbReference>
<dbReference type="RefSeq" id="WP_204047923.1">
    <property type="nucleotide sequence ID" value="NZ_BOOF01000006.1"/>
</dbReference>
<reference evidence="6 7" key="1">
    <citation type="submission" date="2021-01" db="EMBL/GenBank/DDBJ databases">
        <title>Whole genome shotgun sequence of Microbispora siamensis NBRC 104113.</title>
        <authorList>
            <person name="Komaki H."/>
            <person name="Tamura T."/>
        </authorList>
    </citation>
    <scope>NUCLEOTIDE SEQUENCE [LARGE SCALE GENOMIC DNA]</scope>
    <source>
        <strain evidence="6 7">NBRC 104113</strain>
    </source>
</reference>
<protein>
    <submittedName>
        <fullName evidence="6">TetR family transcriptional regulator</fullName>
    </submittedName>
</protein>
<evidence type="ECO:0000256" key="2">
    <source>
        <dbReference type="ARBA" id="ARBA00023125"/>
    </source>
</evidence>
<dbReference type="Gene3D" id="1.10.357.10">
    <property type="entry name" value="Tetracycline Repressor, domain 2"/>
    <property type="match status" value="1"/>
</dbReference>
<feature type="domain" description="HTH tetR-type" evidence="5">
    <location>
        <begin position="19"/>
        <end position="79"/>
    </location>
</feature>
<dbReference type="PANTHER" id="PTHR30055:SF238">
    <property type="entry name" value="MYCOFACTOCIN BIOSYNTHESIS TRANSCRIPTIONAL REGULATOR MFTR-RELATED"/>
    <property type="match status" value="1"/>
</dbReference>
<dbReference type="PRINTS" id="PR00455">
    <property type="entry name" value="HTHTETR"/>
</dbReference>
<keyword evidence="2 4" id="KW-0238">DNA-binding</keyword>
<proteinExistence type="predicted"/>
<evidence type="ECO:0000256" key="1">
    <source>
        <dbReference type="ARBA" id="ARBA00023015"/>
    </source>
</evidence>
<gene>
    <name evidence="6" type="ORF">Msi02_18500</name>
</gene>
<keyword evidence="7" id="KW-1185">Reference proteome</keyword>
<keyword evidence="1" id="KW-0805">Transcription regulation</keyword>
<dbReference type="Pfam" id="PF00440">
    <property type="entry name" value="TetR_N"/>
    <property type="match status" value="1"/>
</dbReference>
<dbReference type="SUPFAM" id="SSF46689">
    <property type="entry name" value="Homeodomain-like"/>
    <property type="match status" value="1"/>
</dbReference>
<evidence type="ECO:0000313" key="7">
    <source>
        <dbReference type="Proteomes" id="UP000660454"/>
    </source>
</evidence>
<dbReference type="InterPro" id="IPR001647">
    <property type="entry name" value="HTH_TetR"/>
</dbReference>
<evidence type="ECO:0000256" key="4">
    <source>
        <dbReference type="PROSITE-ProRule" id="PRU00335"/>
    </source>
</evidence>
<keyword evidence="3" id="KW-0804">Transcription</keyword>
<organism evidence="6 7">
    <name type="scientific">Microbispora siamensis</name>
    <dbReference type="NCBI Taxonomy" id="564413"/>
    <lineage>
        <taxon>Bacteria</taxon>
        <taxon>Bacillati</taxon>
        <taxon>Actinomycetota</taxon>
        <taxon>Actinomycetes</taxon>
        <taxon>Streptosporangiales</taxon>
        <taxon>Streptosporangiaceae</taxon>
        <taxon>Microbispora</taxon>
    </lineage>
</organism>
<evidence type="ECO:0000313" key="6">
    <source>
        <dbReference type="EMBL" id="GIH61033.1"/>
    </source>
</evidence>
<dbReference type="PROSITE" id="PS50977">
    <property type="entry name" value="HTH_TETR_2"/>
    <property type="match status" value="1"/>
</dbReference>
<evidence type="ECO:0000256" key="3">
    <source>
        <dbReference type="ARBA" id="ARBA00023163"/>
    </source>
</evidence>
<accession>A0ABQ4GHZ1</accession>
<dbReference type="InterPro" id="IPR050109">
    <property type="entry name" value="HTH-type_TetR-like_transc_reg"/>
</dbReference>
<evidence type="ECO:0000259" key="5">
    <source>
        <dbReference type="PROSITE" id="PS50977"/>
    </source>
</evidence>